<name>A0ABR3LWJ1_9TELE</name>
<protein>
    <submittedName>
        <fullName evidence="1">Uncharacterized protein</fullName>
    </submittedName>
</protein>
<sequence>MGSHSQMIEAGVGVSGCRPRVCPEPPVLIGLAAAEVQDISPIITETLHLRTAFCFPPARRHGGQRSRTLLCHVKNTQTSHLL</sequence>
<evidence type="ECO:0000313" key="1">
    <source>
        <dbReference type="EMBL" id="KAL1257255.1"/>
    </source>
</evidence>
<proteinExistence type="predicted"/>
<accession>A0ABR3LWJ1</accession>
<organism evidence="1 2">
    <name type="scientific">Cirrhinus molitorella</name>
    <name type="common">mud carp</name>
    <dbReference type="NCBI Taxonomy" id="172907"/>
    <lineage>
        <taxon>Eukaryota</taxon>
        <taxon>Metazoa</taxon>
        <taxon>Chordata</taxon>
        <taxon>Craniata</taxon>
        <taxon>Vertebrata</taxon>
        <taxon>Euteleostomi</taxon>
        <taxon>Actinopterygii</taxon>
        <taxon>Neopterygii</taxon>
        <taxon>Teleostei</taxon>
        <taxon>Ostariophysi</taxon>
        <taxon>Cypriniformes</taxon>
        <taxon>Cyprinidae</taxon>
        <taxon>Labeoninae</taxon>
        <taxon>Labeonini</taxon>
        <taxon>Cirrhinus</taxon>
    </lineage>
</organism>
<dbReference type="Proteomes" id="UP001558613">
    <property type="component" value="Unassembled WGS sequence"/>
</dbReference>
<dbReference type="EMBL" id="JAYMGO010000018">
    <property type="protein sequence ID" value="KAL1257255.1"/>
    <property type="molecule type" value="Genomic_DNA"/>
</dbReference>
<reference evidence="1 2" key="1">
    <citation type="submission" date="2023-09" db="EMBL/GenBank/DDBJ databases">
        <authorList>
            <person name="Wang M."/>
        </authorList>
    </citation>
    <scope>NUCLEOTIDE SEQUENCE [LARGE SCALE GENOMIC DNA]</scope>
    <source>
        <strain evidence="1">GT-2023</strain>
        <tissue evidence="1">Liver</tissue>
    </source>
</reference>
<evidence type="ECO:0000313" key="2">
    <source>
        <dbReference type="Proteomes" id="UP001558613"/>
    </source>
</evidence>
<gene>
    <name evidence="1" type="ORF">QQF64_012800</name>
</gene>
<keyword evidence="2" id="KW-1185">Reference proteome</keyword>
<comment type="caution">
    <text evidence="1">The sequence shown here is derived from an EMBL/GenBank/DDBJ whole genome shotgun (WGS) entry which is preliminary data.</text>
</comment>